<dbReference type="GO" id="GO:0005876">
    <property type="term" value="C:spindle microtubule"/>
    <property type="evidence" value="ECO:0007669"/>
    <property type="project" value="TreeGrafter"/>
</dbReference>
<dbReference type="GO" id="GO:0000940">
    <property type="term" value="C:outer kinetochore"/>
    <property type="evidence" value="ECO:0007669"/>
    <property type="project" value="InterPro"/>
</dbReference>
<dbReference type="PANTHER" id="PTHR48118:SF1">
    <property type="entry name" value="SPINDLE AND KINETOCHORE-ASSOCIATED PROTEIN 3"/>
    <property type="match status" value="1"/>
</dbReference>
<evidence type="ECO:0000313" key="15">
    <source>
        <dbReference type="Proteomes" id="UP000694392"/>
    </source>
</evidence>
<dbReference type="GeneTree" id="ENSGT01010000223899"/>
<dbReference type="Ensembl" id="ENSSPUT00000020020.1">
    <property type="protein sequence ID" value="ENSSPUP00000018795.1"/>
    <property type="gene ID" value="ENSSPUG00000014498.1"/>
</dbReference>
<feature type="region of interest" description="Disordered" evidence="13">
    <location>
        <begin position="61"/>
        <end position="91"/>
    </location>
</feature>
<keyword evidence="15" id="KW-1185">Reference proteome</keyword>
<comment type="subcellular location">
    <subcellularLocation>
        <location evidence="2">Chromosome</location>
        <location evidence="2">Centromere</location>
        <location evidence="2">Kinetochore</location>
    </subcellularLocation>
    <subcellularLocation>
        <location evidence="1">Cytoplasm</location>
        <location evidence="1">Cytoskeleton</location>
        <location evidence="1">Spindle</location>
    </subcellularLocation>
</comment>
<keyword evidence="10" id="KW-0206">Cytoskeleton</keyword>
<keyword evidence="12" id="KW-0137">Centromere</keyword>
<feature type="compositionally biased region" description="Basic and acidic residues" evidence="13">
    <location>
        <begin position="64"/>
        <end position="77"/>
    </location>
</feature>
<keyword evidence="8" id="KW-0498">Mitosis</keyword>
<dbReference type="AlphaFoldDB" id="A0A8D0LA52"/>
<evidence type="ECO:0000256" key="7">
    <source>
        <dbReference type="ARBA" id="ARBA00022701"/>
    </source>
</evidence>
<evidence type="ECO:0000256" key="4">
    <source>
        <dbReference type="ARBA" id="ARBA00022454"/>
    </source>
</evidence>
<evidence type="ECO:0000256" key="2">
    <source>
        <dbReference type="ARBA" id="ARBA00004629"/>
    </source>
</evidence>
<dbReference type="Gene3D" id="6.10.250.1400">
    <property type="match status" value="1"/>
</dbReference>
<evidence type="ECO:0000256" key="3">
    <source>
        <dbReference type="ARBA" id="ARBA00007716"/>
    </source>
</evidence>
<sequence>MRLLHDLYSDVRTLKGDINTTLDMSCSERQKMYDFIKTSKVLREKNTTDIGKIRELFQKYGYRPPDRDNSVEKDEANSKSVSDNNSDREKMENMTNLPACVEKLALSDPLRMPQLSDFGLSQYAFSRTWNMMHVQPQPDIHKEEPRNSIPVIKEALHVIPKTPKCTLRMDDYVCLTTKLEHFGISEHTMCLNEDYTLALINKTKNKM</sequence>
<evidence type="ECO:0008006" key="16">
    <source>
        <dbReference type="Google" id="ProtNLM"/>
    </source>
</evidence>
<reference evidence="14" key="2">
    <citation type="submission" date="2025-09" db="UniProtKB">
        <authorList>
            <consortium name="Ensembl"/>
        </authorList>
    </citation>
    <scope>IDENTIFICATION</scope>
</reference>
<keyword evidence="5" id="KW-0963">Cytoplasm</keyword>
<dbReference type="PANTHER" id="PTHR48118">
    <property type="entry name" value="SPINDLE AND KINETOCHORE-ASSOCIATED PROTEIN 3"/>
    <property type="match status" value="1"/>
</dbReference>
<dbReference type="GO" id="GO:0007059">
    <property type="term" value="P:chromosome segregation"/>
    <property type="evidence" value="ECO:0007669"/>
    <property type="project" value="InterPro"/>
</dbReference>
<organism evidence="14 15">
    <name type="scientific">Sphenodon punctatus</name>
    <name type="common">Tuatara</name>
    <name type="synonym">Hatteria punctata</name>
    <dbReference type="NCBI Taxonomy" id="8508"/>
    <lineage>
        <taxon>Eukaryota</taxon>
        <taxon>Metazoa</taxon>
        <taxon>Chordata</taxon>
        <taxon>Craniata</taxon>
        <taxon>Vertebrata</taxon>
        <taxon>Euteleostomi</taxon>
        <taxon>Lepidosauria</taxon>
        <taxon>Sphenodontia</taxon>
        <taxon>Sphenodontidae</taxon>
        <taxon>Sphenodon</taxon>
    </lineage>
</organism>
<accession>A0A8D0LA52</accession>
<evidence type="ECO:0000256" key="11">
    <source>
        <dbReference type="ARBA" id="ARBA00023306"/>
    </source>
</evidence>
<evidence type="ECO:0000256" key="9">
    <source>
        <dbReference type="ARBA" id="ARBA00022838"/>
    </source>
</evidence>
<dbReference type="OMA" id="HSEVRAM"/>
<proteinExistence type="inferred from homology"/>
<evidence type="ECO:0000313" key="14">
    <source>
        <dbReference type="Ensembl" id="ENSSPUP00000018795.1"/>
    </source>
</evidence>
<dbReference type="GO" id="GO:0000278">
    <property type="term" value="P:mitotic cell cycle"/>
    <property type="evidence" value="ECO:0007669"/>
    <property type="project" value="TreeGrafter"/>
</dbReference>
<dbReference type="InterPro" id="IPR033341">
    <property type="entry name" value="SKA3"/>
</dbReference>
<keyword evidence="7" id="KW-0493">Microtubule</keyword>
<keyword evidence="4" id="KW-0158">Chromosome</keyword>
<comment type="similarity">
    <text evidence="3">Belongs to the SKA3 family.</text>
</comment>
<evidence type="ECO:0000256" key="1">
    <source>
        <dbReference type="ARBA" id="ARBA00004186"/>
    </source>
</evidence>
<evidence type="ECO:0000256" key="8">
    <source>
        <dbReference type="ARBA" id="ARBA00022776"/>
    </source>
</evidence>
<name>A0A8D0LA52_SPHPU</name>
<keyword evidence="11" id="KW-0131">Cell cycle</keyword>
<dbReference type="Proteomes" id="UP000694392">
    <property type="component" value="Unplaced"/>
</dbReference>
<evidence type="ECO:0000256" key="5">
    <source>
        <dbReference type="ARBA" id="ARBA00022490"/>
    </source>
</evidence>
<dbReference type="GO" id="GO:0051301">
    <property type="term" value="P:cell division"/>
    <property type="evidence" value="ECO:0007669"/>
    <property type="project" value="UniProtKB-KW"/>
</dbReference>
<reference evidence="14" key="1">
    <citation type="submission" date="2025-08" db="UniProtKB">
        <authorList>
            <consortium name="Ensembl"/>
        </authorList>
    </citation>
    <scope>IDENTIFICATION</scope>
</reference>
<evidence type="ECO:0000256" key="12">
    <source>
        <dbReference type="ARBA" id="ARBA00023328"/>
    </source>
</evidence>
<protein>
    <recommendedName>
        <fullName evidence="16">Spindle and kinetochore-associated protein 3</fullName>
    </recommendedName>
</protein>
<keyword evidence="6" id="KW-0132">Cell division</keyword>
<evidence type="ECO:0000256" key="6">
    <source>
        <dbReference type="ARBA" id="ARBA00022618"/>
    </source>
</evidence>
<evidence type="ECO:0000256" key="10">
    <source>
        <dbReference type="ARBA" id="ARBA00023212"/>
    </source>
</evidence>
<keyword evidence="9" id="KW-0995">Kinetochore</keyword>
<evidence type="ECO:0000256" key="13">
    <source>
        <dbReference type="SAM" id="MobiDB-lite"/>
    </source>
</evidence>